<organism evidence="11 12">
    <name type="scientific">Piptocephalis cylindrospora</name>
    <dbReference type="NCBI Taxonomy" id="1907219"/>
    <lineage>
        <taxon>Eukaryota</taxon>
        <taxon>Fungi</taxon>
        <taxon>Fungi incertae sedis</taxon>
        <taxon>Zoopagomycota</taxon>
        <taxon>Zoopagomycotina</taxon>
        <taxon>Zoopagomycetes</taxon>
        <taxon>Zoopagales</taxon>
        <taxon>Piptocephalidaceae</taxon>
        <taxon>Piptocephalis</taxon>
    </lineage>
</organism>
<keyword evidence="5 9" id="KW-0694">RNA-binding</keyword>
<evidence type="ECO:0000256" key="3">
    <source>
        <dbReference type="ARBA" id="ARBA00022664"/>
    </source>
</evidence>
<evidence type="ECO:0000256" key="8">
    <source>
        <dbReference type="ARBA" id="ARBA00023274"/>
    </source>
</evidence>
<dbReference type="GO" id="GO:0071011">
    <property type="term" value="C:precatalytic spliceosome"/>
    <property type="evidence" value="ECO:0007669"/>
    <property type="project" value="TreeGrafter"/>
</dbReference>
<keyword evidence="6 9" id="KW-0508">mRNA splicing</keyword>
<evidence type="ECO:0000256" key="1">
    <source>
        <dbReference type="ARBA" id="ARBA00004123"/>
    </source>
</evidence>
<keyword evidence="7 9" id="KW-0539">Nucleus</keyword>
<dbReference type="Proteomes" id="UP000267251">
    <property type="component" value="Unassembled WGS sequence"/>
</dbReference>
<evidence type="ECO:0000313" key="12">
    <source>
        <dbReference type="Proteomes" id="UP000267251"/>
    </source>
</evidence>
<dbReference type="GO" id="GO:0005688">
    <property type="term" value="C:U6 snRNP"/>
    <property type="evidence" value="ECO:0007669"/>
    <property type="project" value="UniProtKB-UniRule"/>
</dbReference>
<dbReference type="Gene3D" id="2.30.30.100">
    <property type="match status" value="1"/>
</dbReference>
<dbReference type="AlphaFoldDB" id="A0A4P9XZM4"/>
<evidence type="ECO:0000313" key="11">
    <source>
        <dbReference type="EMBL" id="RKP11834.1"/>
    </source>
</evidence>
<proteinExistence type="inferred from homology"/>
<dbReference type="GO" id="GO:0003729">
    <property type="term" value="F:mRNA binding"/>
    <property type="evidence" value="ECO:0007669"/>
    <property type="project" value="TreeGrafter"/>
</dbReference>
<evidence type="ECO:0000256" key="4">
    <source>
        <dbReference type="ARBA" id="ARBA00022728"/>
    </source>
</evidence>
<dbReference type="EMBL" id="KZ988626">
    <property type="protein sequence ID" value="RKP11834.1"/>
    <property type="molecule type" value="Genomic_DNA"/>
</dbReference>
<dbReference type="GO" id="GO:0046540">
    <property type="term" value="C:U4/U6 x U5 tri-snRNP complex"/>
    <property type="evidence" value="ECO:0007669"/>
    <property type="project" value="UniProtKB-UniRule"/>
</dbReference>
<feature type="non-terminal residue" evidence="11">
    <location>
        <position position="78"/>
    </location>
</feature>
<evidence type="ECO:0000256" key="6">
    <source>
        <dbReference type="ARBA" id="ARBA00023187"/>
    </source>
</evidence>
<name>A0A4P9XZM4_9FUNG</name>
<evidence type="ECO:0000256" key="9">
    <source>
        <dbReference type="RuleBase" id="RU365048"/>
    </source>
</evidence>
<dbReference type="InterPro" id="IPR047575">
    <property type="entry name" value="Sm"/>
</dbReference>
<protein>
    <recommendedName>
        <fullName evidence="9">LSM2-LSM8 complex subunit LSM8</fullName>
    </recommendedName>
</protein>
<comment type="subcellular location">
    <subcellularLocation>
        <location evidence="1 9">Nucleus</location>
    </subcellularLocation>
</comment>
<evidence type="ECO:0000256" key="5">
    <source>
        <dbReference type="ARBA" id="ARBA00022884"/>
    </source>
</evidence>
<comment type="subunit">
    <text evidence="9">LSm subunits form a heteromer with a doughnut shape.</text>
</comment>
<dbReference type="PANTHER" id="PTHR15588:SF9">
    <property type="entry name" value="U6 SNRNA-ASSOCIATED SM-LIKE PROTEIN LSM8"/>
    <property type="match status" value="1"/>
</dbReference>
<dbReference type="SMART" id="SM00651">
    <property type="entry name" value="Sm"/>
    <property type="match status" value="1"/>
</dbReference>
<comment type="function">
    <text evidence="9">Plays role in pre-mRNA splicing as component of the U4/U6-U5 tri-snRNP complex that is involved in spliceosome assembly, and as component of the precatalytic spliceosome (spliceosome B complex). The heptameric LSM2-8 complex binds specifically to the 3'-terminal U-tract of U6 snRNA.</text>
</comment>
<dbReference type="InterPro" id="IPR010920">
    <property type="entry name" value="LSM_dom_sf"/>
</dbReference>
<dbReference type="InterPro" id="IPR001163">
    <property type="entry name" value="Sm_dom_euk/arc"/>
</dbReference>
<feature type="domain" description="Sm" evidence="10">
    <location>
        <begin position="1"/>
        <end position="64"/>
    </location>
</feature>
<evidence type="ECO:0000256" key="2">
    <source>
        <dbReference type="ARBA" id="ARBA00006850"/>
    </source>
</evidence>
<dbReference type="InterPro" id="IPR034103">
    <property type="entry name" value="Lsm8"/>
</dbReference>
<keyword evidence="3 9" id="KW-0507">mRNA processing</keyword>
<gene>
    <name evidence="9" type="primary">LSM8</name>
    <name evidence="11" type="ORF">BJ684DRAFT_2534</name>
</gene>
<dbReference type="OrthoDB" id="10263346at2759"/>
<feature type="non-terminal residue" evidence="11">
    <location>
        <position position="1"/>
    </location>
</feature>
<dbReference type="Pfam" id="PF01423">
    <property type="entry name" value="LSM"/>
    <property type="match status" value="1"/>
</dbReference>
<keyword evidence="8 9" id="KW-0687">Ribonucleoprotein</keyword>
<sequence>VIVITLDGRVLVGDLVGFDQTTNIILSSCHERVFSTDSGVQRQVLGLHVLRGDNICVIGEMDAEVDNATDYPNIKAPP</sequence>
<keyword evidence="12" id="KW-1185">Reference proteome</keyword>
<evidence type="ECO:0000259" key="10">
    <source>
        <dbReference type="PROSITE" id="PS52002"/>
    </source>
</evidence>
<reference evidence="12" key="1">
    <citation type="journal article" date="2018" name="Nat. Microbiol.">
        <title>Leveraging single-cell genomics to expand the fungal tree of life.</title>
        <authorList>
            <person name="Ahrendt S.R."/>
            <person name="Quandt C.A."/>
            <person name="Ciobanu D."/>
            <person name="Clum A."/>
            <person name="Salamov A."/>
            <person name="Andreopoulos B."/>
            <person name="Cheng J.F."/>
            <person name="Woyke T."/>
            <person name="Pelin A."/>
            <person name="Henrissat B."/>
            <person name="Reynolds N.K."/>
            <person name="Benny G.L."/>
            <person name="Smith M.E."/>
            <person name="James T.Y."/>
            <person name="Grigoriev I.V."/>
        </authorList>
    </citation>
    <scope>NUCLEOTIDE SEQUENCE [LARGE SCALE GENOMIC DNA]</scope>
</reference>
<dbReference type="GO" id="GO:0000398">
    <property type="term" value="P:mRNA splicing, via spliceosome"/>
    <property type="evidence" value="ECO:0007669"/>
    <property type="project" value="UniProtKB-UniRule"/>
</dbReference>
<dbReference type="SUPFAM" id="SSF50182">
    <property type="entry name" value="Sm-like ribonucleoproteins"/>
    <property type="match status" value="1"/>
</dbReference>
<comment type="similarity">
    <text evidence="2 9">Belongs to the snRNP Sm proteins family.</text>
</comment>
<accession>A0A4P9XZM4</accession>
<dbReference type="InterPro" id="IPR044642">
    <property type="entry name" value="PTHR15588"/>
</dbReference>
<keyword evidence="4 9" id="KW-0747">Spliceosome</keyword>
<dbReference type="PROSITE" id="PS52002">
    <property type="entry name" value="SM"/>
    <property type="match status" value="1"/>
</dbReference>
<evidence type="ECO:0000256" key="7">
    <source>
        <dbReference type="ARBA" id="ARBA00023242"/>
    </source>
</evidence>
<dbReference type="PANTHER" id="PTHR15588">
    <property type="entry name" value="LSM1"/>
    <property type="match status" value="1"/>
</dbReference>
<dbReference type="CDD" id="cd01727">
    <property type="entry name" value="LSm8"/>
    <property type="match status" value="1"/>
</dbReference>